<evidence type="ECO:0000313" key="1">
    <source>
        <dbReference type="EMBL" id="XCG51895.1"/>
    </source>
</evidence>
<dbReference type="AlphaFoldDB" id="A0AAU8CZR9"/>
<proteinExistence type="predicted"/>
<protein>
    <recommendedName>
        <fullName evidence="2">Alpha/beta hydrolase</fullName>
    </recommendedName>
</protein>
<gene>
    <name evidence="1" type="ORF">ABVK50_28540</name>
</gene>
<evidence type="ECO:0008006" key="2">
    <source>
        <dbReference type="Google" id="ProtNLM"/>
    </source>
</evidence>
<geneLocation type="plasmid" evidence="1">
    <name>pMk2240C</name>
</geneLocation>
<keyword evidence="1" id="KW-0614">Plasmid</keyword>
<dbReference type="EMBL" id="CP159254">
    <property type="protein sequence ID" value="XCG51895.1"/>
    <property type="molecule type" value="Genomic_DNA"/>
</dbReference>
<reference evidence="1" key="1">
    <citation type="submission" date="2024-06" db="EMBL/GenBank/DDBJ databases">
        <title>Mesorhizobium karijinii sp. nov., a symbiont of the iconic Swainsona formosa from arid Australia.</title>
        <authorList>
            <person name="Hill Y.J."/>
            <person name="Watkin E.L.J."/>
            <person name="O'Hara G.W."/>
            <person name="Terpolilli J."/>
            <person name="Tye M.L."/>
            <person name="Kohlmeier M.G."/>
        </authorList>
    </citation>
    <scope>NUCLEOTIDE SEQUENCE</scope>
    <source>
        <strain evidence="1">WSM2240</strain>
        <plasmid evidence="1">pMk2240C</plasmid>
    </source>
</reference>
<accession>A0AAU8CZR9</accession>
<dbReference type="RefSeq" id="WP_353646160.1">
    <property type="nucleotide sequence ID" value="NZ_CP159254.1"/>
</dbReference>
<sequence>MGDANGVPVLLLHGFTDSAKLEPETSSDFPPKAADANLSSGDFILVSASLMLGFGHNMHPHYFRGRSHGTLQIG</sequence>
<organism evidence="1">
    <name type="scientific">Mesorhizobium sp. WSM2240</name>
    <dbReference type="NCBI Taxonomy" id="3228851"/>
    <lineage>
        <taxon>Bacteria</taxon>
        <taxon>Pseudomonadati</taxon>
        <taxon>Pseudomonadota</taxon>
        <taxon>Alphaproteobacteria</taxon>
        <taxon>Hyphomicrobiales</taxon>
        <taxon>Phyllobacteriaceae</taxon>
        <taxon>Mesorhizobium</taxon>
    </lineage>
</organism>
<name>A0AAU8CZR9_9HYPH</name>